<dbReference type="GO" id="GO:0008967">
    <property type="term" value="F:phosphoglycolate phosphatase activity"/>
    <property type="evidence" value="ECO:0007669"/>
    <property type="project" value="TreeGrafter"/>
</dbReference>
<organism evidence="3 4">
    <name type="scientific">Halovivax asiaticus JCM 14624</name>
    <dbReference type="NCBI Taxonomy" id="1227490"/>
    <lineage>
        <taxon>Archaea</taxon>
        <taxon>Methanobacteriati</taxon>
        <taxon>Methanobacteriota</taxon>
        <taxon>Stenosarchaea group</taxon>
        <taxon>Halobacteria</taxon>
        <taxon>Halobacteriales</taxon>
        <taxon>Natrialbaceae</taxon>
        <taxon>Halovivax</taxon>
    </lineage>
</organism>
<dbReference type="EMBL" id="AOIQ01000012">
    <property type="protein sequence ID" value="ELZ11605.1"/>
    <property type="molecule type" value="Genomic_DNA"/>
</dbReference>
<dbReference type="NCBIfam" id="TIGR01549">
    <property type="entry name" value="HAD-SF-IA-v1"/>
    <property type="match status" value="1"/>
</dbReference>
<dbReference type="InterPro" id="IPR036412">
    <property type="entry name" value="HAD-like_sf"/>
</dbReference>
<dbReference type="NCBIfam" id="TIGR01548">
    <property type="entry name" value="HAD-SF-IA-hyp1"/>
    <property type="match status" value="1"/>
</dbReference>
<evidence type="ECO:0000256" key="2">
    <source>
        <dbReference type="SAM" id="MobiDB-lite"/>
    </source>
</evidence>
<dbReference type="InterPro" id="IPR050155">
    <property type="entry name" value="HAD-like_hydrolase_sf"/>
</dbReference>
<evidence type="ECO:0000313" key="4">
    <source>
        <dbReference type="Proteomes" id="UP000011560"/>
    </source>
</evidence>
<evidence type="ECO:0000313" key="3">
    <source>
        <dbReference type="EMBL" id="ELZ11605.1"/>
    </source>
</evidence>
<sequence>MLSSTNELLPCSSIAAADRRTADLYSLPHPLANMTDVLEADAVVLDVDGVLVDVADSYRRAIVESVERCYGRTIDRAAVQAFKDAGGFNNDWDVTDAAALYVLASGEGYDASIETYTDAIADRGGGLDAAESVVSDALDATALERVVSRWDRDRLREVFQGLYLGADLYRSIEGGEPDVPDRPGATDVDLARNVDGTVRTDRGTESTAAPEDEAADAAGPDALRGFIHDEPVILTDETREWFATNVDLGILTGRPEAEAQIALGRAGLDDLPADRRFTMDDWDESKPDPDALTTLAERLEAETVVFVGDTLDDVRTATNAADADPHRVYHGVGVLSGGLSGESGRNKFAQAGAVAVCESVNDVPDLLE</sequence>
<dbReference type="AlphaFoldDB" id="M0BL76"/>
<dbReference type="SFLD" id="SFLDG01129">
    <property type="entry name" value="C1.5:_HAD__Beta-PGM__Phosphata"/>
    <property type="match status" value="1"/>
</dbReference>
<dbReference type="Pfam" id="PF00702">
    <property type="entry name" value="Hydrolase"/>
    <property type="match status" value="1"/>
</dbReference>
<evidence type="ECO:0000256" key="1">
    <source>
        <dbReference type="ARBA" id="ARBA00007958"/>
    </source>
</evidence>
<protein>
    <submittedName>
        <fullName evidence="3">HAD-superfamily hydrolase</fullName>
    </submittedName>
</protein>
<dbReference type="PATRIC" id="fig|1227490.4.peg.1438"/>
<comment type="caution">
    <text evidence="3">The sequence shown here is derived from an EMBL/GenBank/DDBJ whole genome shotgun (WGS) entry which is preliminary data.</text>
</comment>
<name>M0BL76_9EURY</name>
<dbReference type="SUPFAM" id="SSF56784">
    <property type="entry name" value="HAD-like"/>
    <property type="match status" value="1"/>
</dbReference>
<dbReference type="STRING" id="1227490.C479_07071"/>
<dbReference type="Gene3D" id="3.40.50.1000">
    <property type="entry name" value="HAD superfamily/HAD-like"/>
    <property type="match status" value="1"/>
</dbReference>
<reference evidence="3 4" key="1">
    <citation type="journal article" date="2014" name="PLoS Genet.">
        <title>Phylogenetically driven sequencing of extremely halophilic archaea reveals strategies for static and dynamic osmo-response.</title>
        <authorList>
            <person name="Becker E.A."/>
            <person name="Seitzer P.M."/>
            <person name="Tritt A."/>
            <person name="Larsen D."/>
            <person name="Krusor M."/>
            <person name="Yao A.I."/>
            <person name="Wu D."/>
            <person name="Madern D."/>
            <person name="Eisen J.A."/>
            <person name="Darling A.E."/>
            <person name="Facciotti M.T."/>
        </authorList>
    </citation>
    <scope>NUCLEOTIDE SEQUENCE [LARGE SCALE GENOMIC DNA]</scope>
    <source>
        <strain evidence="3 4">JCM 14624</strain>
    </source>
</reference>
<keyword evidence="4" id="KW-1185">Reference proteome</keyword>
<dbReference type="PANTHER" id="PTHR43434:SF1">
    <property type="entry name" value="PHOSPHOGLYCOLATE PHOSPHATASE"/>
    <property type="match status" value="1"/>
</dbReference>
<dbReference type="InterPro" id="IPR006438">
    <property type="entry name" value="HAD-SF_TIGR01548"/>
</dbReference>
<dbReference type="InterPro" id="IPR023214">
    <property type="entry name" value="HAD_sf"/>
</dbReference>
<proteinExistence type="inferred from homology"/>
<dbReference type="Proteomes" id="UP000011560">
    <property type="component" value="Unassembled WGS sequence"/>
</dbReference>
<comment type="similarity">
    <text evidence="1">Belongs to the HAD-like hydrolase superfamily.</text>
</comment>
<accession>M0BL76</accession>
<dbReference type="CDD" id="cd01427">
    <property type="entry name" value="HAD_like"/>
    <property type="match status" value="1"/>
</dbReference>
<dbReference type="SFLD" id="SFLDS00003">
    <property type="entry name" value="Haloacid_Dehalogenase"/>
    <property type="match status" value="1"/>
</dbReference>
<keyword evidence="3" id="KW-0378">Hydrolase</keyword>
<dbReference type="GO" id="GO:0006281">
    <property type="term" value="P:DNA repair"/>
    <property type="evidence" value="ECO:0007669"/>
    <property type="project" value="TreeGrafter"/>
</dbReference>
<dbReference type="InterPro" id="IPR006439">
    <property type="entry name" value="HAD-SF_hydro_IA"/>
</dbReference>
<gene>
    <name evidence="3" type="ORF">C479_07071</name>
</gene>
<dbReference type="PANTHER" id="PTHR43434">
    <property type="entry name" value="PHOSPHOGLYCOLATE PHOSPHATASE"/>
    <property type="match status" value="1"/>
</dbReference>
<feature type="region of interest" description="Disordered" evidence="2">
    <location>
        <begin position="194"/>
        <end position="220"/>
    </location>
</feature>